<dbReference type="EMBL" id="JH597768">
    <property type="protein sequence ID" value="EHP68977.1"/>
    <property type="molecule type" value="Genomic_DNA"/>
</dbReference>
<dbReference type="GO" id="GO:0016757">
    <property type="term" value="F:glycosyltransferase activity"/>
    <property type="evidence" value="ECO:0007669"/>
    <property type="project" value="UniProtKB-KW"/>
</dbReference>
<sequence length="281" mass="32284">MKRVSIVIPSYGEAKTLKDVVNAVFASSYKEKELIVVNNGISNEQLDKLIGVKVVGDGKNLGVAAGRNLGAKASRGDYILFLDHDVILDTHTITRMVDVMEKDHRIGVVGPQIFYRSSPDTVWWSGGTVKLPSGRVFMDNRRWSGIRETDVVPAAIMVRREVFERVGGFYEKYFLGFEDSDFCLRVKKNGYRVVCACEASAYHDIDQMDLQRIFRRIFFIFRNRTLFIRRNASKPDLVIYLLFYNILFMTYYSLLVLRYGKVRLLLDIIRGTMAGMKEKIF</sequence>
<evidence type="ECO:0000313" key="6">
    <source>
        <dbReference type="EMBL" id="EHP68977.1"/>
    </source>
</evidence>
<feature type="domain" description="Glycosyltransferase 2-like" evidence="5">
    <location>
        <begin position="5"/>
        <end position="166"/>
    </location>
</feature>
<gene>
    <name evidence="6" type="ORF">MetMK1DRAFT_00017230</name>
</gene>
<evidence type="ECO:0000256" key="2">
    <source>
        <dbReference type="ARBA" id="ARBA00022676"/>
    </source>
</evidence>
<evidence type="ECO:0000259" key="5">
    <source>
        <dbReference type="Pfam" id="PF00535"/>
    </source>
</evidence>
<keyword evidence="4" id="KW-0472">Membrane</keyword>
<feature type="transmembrane region" description="Helical" evidence="4">
    <location>
        <begin position="237"/>
        <end position="257"/>
    </location>
</feature>
<dbReference type="Proteomes" id="UP000003980">
    <property type="component" value="Unassembled WGS sequence"/>
</dbReference>
<dbReference type="AlphaFoldDB" id="H2C5A0"/>
<keyword evidence="2" id="KW-0328">Glycosyltransferase</keyword>
<name>H2C5A0_9CREN</name>
<dbReference type="OrthoDB" id="46222at2157"/>
<dbReference type="Gene3D" id="3.90.550.10">
    <property type="entry name" value="Spore Coat Polysaccharide Biosynthesis Protein SpsA, Chain A"/>
    <property type="match status" value="1"/>
</dbReference>
<evidence type="ECO:0000256" key="4">
    <source>
        <dbReference type="SAM" id="Phobius"/>
    </source>
</evidence>
<keyword evidence="7" id="KW-1185">Reference proteome</keyword>
<dbReference type="Pfam" id="PF00535">
    <property type="entry name" value="Glycos_transf_2"/>
    <property type="match status" value="1"/>
</dbReference>
<dbReference type="SUPFAM" id="SSF53448">
    <property type="entry name" value="Nucleotide-diphospho-sugar transferases"/>
    <property type="match status" value="1"/>
</dbReference>
<dbReference type="eggNOG" id="arCOG01383">
    <property type="taxonomic scope" value="Archaea"/>
</dbReference>
<dbReference type="InterPro" id="IPR029044">
    <property type="entry name" value="Nucleotide-diphossugar_trans"/>
</dbReference>
<protein>
    <submittedName>
        <fullName evidence="6">Putative glycosyltransferase</fullName>
    </submittedName>
</protein>
<reference evidence="6 7" key="1">
    <citation type="submission" date="2012-01" db="EMBL/GenBank/DDBJ databases">
        <title>Improved High-Quality Draft sequence of Metallosphaera yellowstonensis MK1.</title>
        <authorList>
            <consortium name="US DOE Joint Genome Institute"/>
            <person name="Lucas S."/>
            <person name="Han J."/>
            <person name="Cheng J.-F."/>
            <person name="Goodwin L."/>
            <person name="Pitluck S."/>
            <person name="Peters L."/>
            <person name="Teshima H."/>
            <person name="Detter J.C."/>
            <person name="Han C."/>
            <person name="Tapia R."/>
            <person name="Land M."/>
            <person name="Hauser L."/>
            <person name="Kyrpides N."/>
            <person name="Kozubal M."/>
            <person name="Macur R.E."/>
            <person name="Jay Z."/>
            <person name="Inskeep W."/>
            <person name="Woyke T."/>
        </authorList>
    </citation>
    <scope>NUCLEOTIDE SEQUENCE [LARGE SCALE GENOMIC DNA]</scope>
    <source>
        <strain evidence="6 7">MK1</strain>
    </source>
</reference>
<dbReference type="CDD" id="cd04186">
    <property type="entry name" value="GT_2_like_c"/>
    <property type="match status" value="1"/>
</dbReference>
<keyword evidence="4" id="KW-1133">Transmembrane helix</keyword>
<evidence type="ECO:0000256" key="1">
    <source>
        <dbReference type="ARBA" id="ARBA00006739"/>
    </source>
</evidence>
<evidence type="ECO:0000256" key="3">
    <source>
        <dbReference type="ARBA" id="ARBA00022679"/>
    </source>
</evidence>
<dbReference type="InterPro" id="IPR001173">
    <property type="entry name" value="Glyco_trans_2-like"/>
</dbReference>
<proteinExistence type="inferred from homology"/>
<dbReference type="PANTHER" id="PTHR43179">
    <property type="entry name" value="RHAMNOSYLTRANSFERASE WBBL"/>
    <property type="match status" value="1"/>
</dbReference>
<organism evidence="6 7">
    <name type="scientific">Metallosphaera yellowstonensis MK1</name>
    <dbReference type="NCBI Taxonomy" id="671065"/>
    <lineage>
        <taxon>Archaea</taxon>
        <taxon>Thermoproteota</taxon>
        <taxon>Thermoprotei</taxon>
        <taxon>Sulfolobales</taxon>
        <taxon>Sulfolobaceae</taxon>
        <taxon>Metallosphaera</taxon>
    </lineage>
</organism>
<keyword evidence="3 6" id="KW-0808">Transferase</keyword>
<dbReference type="STRING" id="671065.MetMK1DRAFT_00017230"/>
<accession>H2C5A0</accession>
<dbReference type="PANTHER" id="PTHR43179:SF12">
    <property type="entry name" value="GALACTOFURANOSYLTRANSFERASE GLFT2"/>
    <property type="match status" value="1"/>
</dbReference>
<dbReference type="RefSeq" id="WP_009072521.1">
    <property type="nucleotide sequence ID" value="NZ_JH597768.1"/>
</dbReference>
<comment type="similarity">
    <text evidence="1">Belongs to the glycosyltransferase 2 family.</text>
</comment>
<dbReference type="HOGENOM" id="CLU_023845_4_1_2"/>
<keyword evidence="4" id="KW-0812">Transmembrane</keyword>
<evidence type="ECO:0000313" key="7">
    <source>
        <dbReference type="Proteomes" id="UP000003980"/>
    </source>
</evidence>